<evidence type="ECO:0000256" key="1">
    <source>
        <dbReference type="ARBA" id="ARBA00022485"/>
    </source>
</evidence>
<keyword evidence="3" id="KW-0408">Iron</keyword>
<sequence length="238" mass="25092">MARFIMTVDPARCTGCMACVMACKVNNAVEPDQSRNWVRVTPAGDLPTGMAFQPGACMHCSEPLCVEACPTGATFVDENCAVQVHNNLCIACGSCAEACPYGARHINAGTRRIDKCDYCGDSLVPLGLEPACVGVCPTRARIFGDADDPDSEVAAILGSRRPEFVESRETPTSPRLAYLSEVRDKYWPKAAGIPLAIGLMAPVAAASRWLGGLTLLGLAAVGLRQLFNPSGKEGEGNG</sequence>
<proteinExistence type="predicted"/>
<evidence type="ECO:0000313" key="7">
    <source>
        <dbReference type="Proteomes" id="UP000063964"/>
    </source>
</evidence>
<feature type="domain" description="4Fe-4S ferredoxin-type" evidence="5">
    <location>
        <begin position="80"/>
        <end position="109"/>
    </location>
</feature>
<evidence type="ECO:0000256" key="4">
    <source>
        <dbReference type="ARBA" id="ARBA00023014"/>
    </source>
</evidence>
<dbReference type="GO" id="GO:0051539">
    <property type="term" value="F:4 iron, 4 sulfur cluster binding"/>
    <property type="evidence" value="ECO:0007669"/>
    <property type="project" value="UniProtKB-KW"/>
</dbReference>
<name>A0A0X8JN52_9BACT</name>
<evidence type="ECO:0000313" key="6">
    <source>
        <dbReference type="EMBL" id="AMD91794.1"/>
    </source>
</evidence>
<protein>
    <submittedName>
        <fullName evidence="6">4Fe-4S ferredoxin</fullName>
    </submittedName>
</protein>
<evidence type="ECO:0000259" key="5">
    <source>
        <dbReference type="PROSITE" id="PS51379"/>
    </source>
</evidence>
<dbReference type="PROSITE" id="PS00198">
    <property type="entry name" value="4FE4S_FER_1"/>
    <property type="match status" value="1"/>
</dbReference>
<dbReference type="InterPro" id="IPR017900">
    <property type="entry name" value="4Fe4S_Fe_S_CS"/>
</dbReference>
<evidence type="ECO:0000256" key="2">
    <source>
        <dbReference type="ARBA" id="ARBA00022723"/>
    </source>
</evidence>
<keyword evidence="1" id="KW-0004">4Fe-4S</keyword>
<dbReference type="Proteomes" id="UP000063964">
    <property type="component" value="Chromosome"/>
</dbReference>
<keyword evidence="2" id="KW-0479">Metal-binding</keyword>
<feature type="domain" description="4Fe-4S ferredoxin-type" evidence="5">
    <location>
        <begin position="48"/>
        <end position="79"/>
    </location>
</feature>
<dbReference type="RefSeq" id="WP_066601965.1">
    <property type="nucleotide sequence ID" value="NZ_CP014230.1"/>
</dbReference>
<dbReference type="AlphaFoldDB" id="A0A0X8JN52"/>
<dbReference type="GO" id="GO:0046872">
    <property type="term" value="F:metal ion binding"/>
    <property type="evidence" value="ECO:0007669"/>
    <property type="project" value="UniProtKB-KW"/>
</dbReference>
<keyword evidence="4" id="KW-0411">Iron-sulfur</keyword>
<evidence type="ECO:0000256" key="3">
    <source>
        <dbReference type="ARBA" id="ARBA00023004"/>
    </source>
</evidence>
<dbReference type="Pfam" id="PF13247">
    <property type="entry name" value="Fer4_11"/>
    <property type="match status" value="1"/>
</dbReference>
<accession>A0A0X8JN52</accession>
<dbReference type="Gene3D" id="3.30.70.20">
    <property type="match status" value="2"/>
</dbReference>
<dbReference type="SUPFAM" id="SSF54862">
    <property type="entry name" value="4Fe-4S ferredoxins"/>
    <property type="match status" value="1"/>
</dbReference>
<dbReference type="PROSITE" id="PS51379">
    <property type="entry name" value="4FE4S_FER_2"/>
    <property type="match status" value="3"/>
</dbReference>
<dbReference type="EMBL" id="CP014230">
    <property type="protein sequence ID" value="AMD91794.1"/>
    <property type="molecule type" value="Genomic_DNA"/>
</dbReference>
<dbReference type="PANTHER" id="PTHR43177:SF3">
    <property type="entry name" value="PROTEIN NRFC HOMOLOG"/>
    <property type="match status" value="1"/>
</dbReference>
<dbReference type="Pfam" id="PF12837">
    <property type="entry name" value="Fer4_6"/>
    <property type="match status" value="1"/>
</dbReference>
<dbReference type="InterPro" id="IPR050954">
    <property type="entry name" value="ET_IronSulfur_Cluster-Binding"/>
</dbReference>
<dbReference type="KEGG" id="doa:AXF15_00780"/>
<feature type="domain" description="4Fe-4S ferredoxin-type" evidence="5">
    <location>
        <begin position="4"/>
        <end position="34"/>
    </location>
</feature>
<dbReference type="CDD" id="cd10551">
    <property type="entry name" value="PsrB"/>
    <property type="match status" value="1"/>
</dbReference>
<dbReference type="OrthoDB" id="9789030at2"/>
<gene>
    <name evidence="6" type="ORF">AXF15_00780</name>
</gene>
<dbReference type="STRING" id="888061.AXF15_00780"/>
<keyword evidence="7" id="KW-1185">Reference proteome</keyword>
<organism evidence="6 7">
    <name type="scientific">Desulfomicrobium orale DSM 12838</name>
    <dbReference type="NCBI Taxonomy" id="888061"/>
    <lineage>
        <taxon>Bacteria</taxon>
        <taxon>Pseudomonadati</taxon>
        <taxon>Thermodesulfobacteriota</taxon>
        <taxon>Desulfovibrionia</taxon>
        <taxon>Desulfovibrionales</taxon>
        <taxon>Desulfomicrobiaceae</taxon>
        <taxon>Desulfomicrobium</taxon>
    </lineage>
</organism>
<dbReference type="InterPro" id="IPR017896">
    <property type="entry name" value="4Fe4S_Fe-S-bd"/>
</dbReference>
<dbReference type="PANTHER" id="PTHR43177">
    <property type="entry name" value="PROTEIN NRFC"/>
    <property type="match status" value="1"/>
</dbReference>
<reference evidence="7" key="1">
    <citation type="submission" date="2016-02" db="EMBL/GenBank/DDBJ databases">
        <authorList>
            <person name="Holder M.E."/>
            <person name="Ajami N.J."/>
            <person name="Petrosino J.F."/>
        </authorList>
    </citation>
    <scope>NUCLEOTIDE SEQUENCE [LARGE SCALE GENOMIC DNA]</scope>
    <source>
        <strain evidence="7">DSM 12838</strain>
    </source>
</reference>